<organism evidence="2 3">
    <name type="scientific">Candidatus Desantisbacteria bacterium CG_4_10_14_0_8_um_filter_48_22</name>
    <dbReference type="NCBI Taxonomy" id="1974543"/>
    <lineage>
        <taxon>Bacteria</taxon>
        <taxon>Candidatus Desantisiibacteriota</taxon>
    </lineage>
</organism>
<dbReference type="SUPFAM" id="SSF51726">
    <property type="entry name" value="UROD/MetE-like"/>
    <property type="match status" value="1"/>
</dbReference>
<evidence type="ECO:0000259" key="1">
    <source>
        <dbReference type="Pfam" id="PF01208"/>
    </source>
</evidence>
<evidence type="ECO:0000313" key="2">
    <source>
        <dbReference type="EMBL" id="PIZ17689.1"/>
    </source>
</evidence>
<dbReference type="GO" id="GO:0004853">
    <property type="term" value="F:uroporphyrinogen decarboxylase activity"/>
    <property type="evidence" value="ECO:0007669"/>
    <property type="project" value="InterPro"/>
</dbReference>
<dbReference type="PANTHER" id="PTHR47099:SF1">
    <property type="entry name" value="METHYLCOBAMIDE:COM METHYLTRANSFERASE MTBA"/>
    <property type="match status" value="1"/>
</dbReference>
<comment type="caution">
    <text evidence="2">The sequence shown here is derived from an EMBL/GenBank/DDBJ whole genome shotgun (WGS) entry which is preliminary data.</text>
</comment>
<proteinExistence type="predicted"/>
<protein>
    <recommendedName>
        <fullName evidence="1">Uroporphyrinogen decarboxylase (URO-D) domain-containing protein</fullName>
    </recommendedName>
</protein>
<dbReference type="InterPro" id="IPR038071">
    <property type="entry name" value="UROD/MetE-like_sf"/>
</dbReference>
<dbReference type="Proteomes" id="UP000229307">
    <property type="component" value="Unassembled WGS sequence"/>
</dbReference>
<dbReference type="Gene3D" id="3.20.20.210">
    <property type="match status" value="1"/>
</dbReference>
<dbReference type="PANTHER" id="PTHR47099">
    <property type="entry name" value="METHYLCOBAMIDE:COM METHYLTRANSFERASE MTBA"/>
    <property type="match status" value="1"/>
</dbReference>
<gene>
    <name evidence="2" type="ORF">COY52_03385</name>
</gene>
<name>A0A2M7SDX5_9BACT</name>
<evidence type="ECO:0000313" key="3">
    <source>
        <dbReference type="Proteomes" id="UP000229307"/>
    </source>
</evidence>
<dbReference type="InterPro" id="IPR000257">
    <property type="entry name" value="Uroporphyrinogen_deCOase"/>
</dbReference>
<dbReference type="EMBL" id="PFMR01000093">
    <property type="protein sequence ID" value="PIZ17689.1"/>
    <property type="molecule type" value="Genomic_DNA"/>
</dbReference>
<dbReference type="AlphaFoldDB" id="A0A2M7SDX5"/>
<feature type="domain" description="Uroporphyrinogen decarboxylase (URO-D)" evidence="1">
    <location>
        <begin position="32"/>
        <end position="236"/>
    </location>
</feature>
<dbReference type="InterPro" id="IPR052024">
    <property type="entry name" value="Methanogen_methyltrans"/>
</dbReference>
<dbReference type="Pfam" id="PF01208">
    <property type="entry name" value="URO-D"/>
    <property type="match status" value="1"/>
</dbReference>
<dbReference type="GO" id="GO:0006779">
    <property type="term" value="P:porphyrin-containing compound biosynthetic process"/>
    <property type="evidence" value="ECO:0007669"/>
    <property type="project" value="InterPro"/>
</dbReference>
<reference evidence="3" key="1">
    <citation type="submission" date="2017-09" db="EMBL/GenBank/DDBJ databases">
        <title>Depth-based differentiation of microbial function through sediment-hosted aquifers and enrichment of novel symbionts in the deep terrestrial subsurface.</title>
        <authorList>
            <person name="Probst A.J."/>
            <person name="Ladd B."/>
            <person name="Jarett J.K."/>
            <person name="Geller-Mcgrath D.E."/>
            <person name="Sieber C.M.K."/>
            <person name="Emerson J.B."/>
            <person name="Anantharaman K."/>
            <person name="Thomas B.C."/>
            <person name="Malmstrom R."/>
            <person name="Stieglmeier M."/>
            <person name="Klingl A."/>
            <person name="Woyke T."/>
            <person name="Ryan C.M."/>
            <person name="Banfield J.F."/>
        </authorList>
    </citation>
    <scope>NUCLEOTIDE SEQUENCE [LARGE SCALE GENOMIC DNA]</scope>
</reference>
<accession>A0A2M7SDX5</accession>
<sequence>MRKSIEDHEYLEEKRKKTEFEGKPVGRGSIFGGGTDGPLTIACNLRGASEVAMDFYEDPKYTHNLLSFITDSVIARIKKVYEYMKIEYPGQGWGFADDSVELISTEMYKEFILPYHKKLLAEFSKGGPNGIHLCGKVQRHMKFLRDEINIKTFDLGFPTDMGKARAELGEDVLLIGNIAPHLLKLGPEQAIIDAVKDLCGSGVMKGGKFILHDGNNCAPLTPVSHFRAMYEAGKQYGIY</sequence>